<dbReference type="SUPFAM" id="SSF53633">
    <property type="entry name" value="Carbamate kinase-like"/>
    <property type="match status" value="1"/>
</dbReference>
<name>A0ABZ2LUG7_9BACT</name>
<evidence type="ECO:0000256" key="4">
    <source>
        <dbReference type="ARBA" id="ARBA00022741"/>
    </source>
</evidence>
<dbReference type="EMBL" id="CP089984">
    <property type="protein sequence ID" value="WXB13441.1"/>
    <property type="molecule type" value="Genomic_DNA"/>
</dbReference>
<evidence type="ECO:0000256" key="7">
    <source>
        <dbReference type="ARBA" id="ARBA00029440"/>
    </source>
</evidence>
<dbReference type="PRINTS" id="PR00474">
    <property type="entry name" value="GLU5KINASE"/>
</dbReference>
<dbReference type="Pfam" id="PF00696">
    <property type="entry name" value="AA_kinase"/>
    <property type="match status" value="1"/>
</dbReference>
<sequence>MIDNRNLIVVKCGTGGVSHEAVADDIAALRRAQRSVVLVHGGADDIDELASRLGVEQRRMVAPDGVSSRYTDDATLDVMVLALAGRAKPRFVTALAARGVAAVGLTGLDAGLLAATRKRAHRAVVDGRTVIVRDDHSGRITRVNASLLHMLLAAGLVPVISPPAVAEDHRPVNVDADRVAAAIATALGAAHLVMLTASPGVLEDVEDESTRMARLTLGAEAEPASDGAPRVSGGMGLKLVAARAALLGEVPEVTIADGRVATPVLKALTGEGTRVFLSRSEEVA</sequence>
<keyword evidence="5 11" id="KW-0418">Kinase</keyword>
<reference evidence="11 12" key="1">
    <citation type="submission" date="2021-12" db="EMBL/GenBank/DDBJ databases">
        <title>Discovery of the Pendulisporaceae a myxobacterial family with distinct sporulation behavior and unique specialized metabolism.</title>
        <authorList>
            <person name="Garcia R."/>
            <person name="Popoff A."/>
            <person name="Bader C.D."/>
            <person name="Loehr J."/>
            <person name="Walesch S."/>
            <person name="Walt C."/>
            <person name="Boldt J."/>
            <person name="Bunk B."/>
            <person name="Haeckl F.J.F.P.J."/>
            <person name="Gunesch A.P."/>
            <person name="Birkelbach J."/>
            <person name="Nuebel U."/>
            <person name="Pietschmann T."/>
            <person name="Bach T."/>
            <person name="Mueller R."/>
        </authorList>
    </citation>
    <scope>NUCLEOTIDE SEQUENCE [LARGE SCALE GENOMIC DNA]</scope>
    <source>
        <strain evidence="11 12">MSr11954</strain>
    </source>
</reference>
<dbReference type="InterPro" id="IPR004662">
    <property type="entry name" value="AcgluKinase_fam"/>
</dbReference>
<evidence type="ECO:0000313" key="11">
    <source>
        <dbReference type="EMBL" id="WXB13441.1"/>
    </source>
</evidence>
<organism evidence="11 12">
    <name type="scientific">Pendulispora albinea</name>
    <dbReference type="NCBI Taxonomy" id="2741071"/>
    <lineage>
        <taxon>Bacteria</taxon>
        <taxon>Pseudomonadati</taxon>
        <taxon>Myxococcota</taxon>
        <taxon>Myxococcia</taxon>
        <taxon>Myxococcales</taxon>
        <taxon>Sorangiineae</taxon>
        <taxon>Pendulisporaceae</taxon>
        <taxon>Pendulispora</taxon>
    </lineage>
</organism>
<dbReference type="Gene3D" id="3.40.1160.10">
    <property type="entry name" value="Acetylglutamate kinase-like"/>
    <property type="match status" value="1"/>
</dbReference>
<evidence type="ECO:0000256" key="3">
    <source>
        <dbReference type="ARBA" id="ARBA00022679"/>
    </source>
</evidence>
<keyword evidence="3" id="KW-0808">Transferase</keyword>
<accession>A0ABZ2LUG7</accession>
<dbReference type="GO" id="GO:0016301">
    <property type="term" value="F:kinase activity"/>
    <property type="evidence" value="ECO:0007669"/>
    <property type="project" value="UniProtKB-KW"/>
</dbReference>
<comment type="pathway">
    <text evidence="7">Amino-acid biosynthesis.</text>
</comment>
<dbReference type="PIRSF" id="PIRSF000728">
    <property type="entry name" value="NAGK"/>
    <property type="match status" value="1"/>
</dbReference>
<evidence type="ECO:0000256" key="6">
    <source>
        <dbReference type="ARBA" id="ARBA00022840"/>
    </source>
</evidence>
<gene>
    <name evidence="11" type="ORF">LZC94_37055</name>
</gene>
<dbReference type="PANTHER" id="PTHR23342">
    <property type="entry name" value="N-ACETYLGLUTAMATE SYNTHASE"/>
    <property type="match status" value="1"/>
</dbReference>
<dbReference type="InterPro" id="IPR001048">
    <property type="entry name" value="Asp/Glu/Uridylate_kinase"/>
</dbReference>
<evidence type="ECO:0000256" key="9">
    <source>
        <dbReference type="ARBA" id="ARBA00030639"/>
    </source>
</evidence>
<protein>
    <recommendedName>
        <fullName evidence="1">Acetylglutamate kinase</fullName>
    </recommendedName>
    <alternativeName>
        <fullName evidence="8">N-acetyl-L-glutamate 5-phosphotransferase</fullName>
    </alternativeName>
    <alternativeName>
        <fullName evidence="9">NAG kinase</fullName>
    </alternativeName>
</protein>
<evidence type="ECO:0000313" key="12">
    <source>
        <dbReference type="Proteomes" id="UP001370348"/>
    </source>
</evidence>
<dbReference type="RefSeq" id="WP_394823051.1">
    <property type="nucleotide sequence ID" value="NZ_CP089984.1"/>
</dbReference>
<evidence type="ECO:0000256" key="8">
    <source>
        <dbReference type="ARBA" id="ARBA00030178"/>
    </source>
</evidence>
<evidence type="ECO:0000256" key="5">
    <source>
        <dbReference type="ARBA" id="ARBA00022777"/>
    </source>
</evidence>
<dbReference type="Proteomes" id="UP001370348">
    <property type="component" value="Chromosome"/>
</dbReference>
<evidence type="ECO:0000259" key="10">
    <source>
        <dbReference type="Pfam" id="PF00696"/>
    </source>
</evidence>
<dbReference type="PANTHER" id="PTHR23342:SF20">
    <property type="entry name" value="[LYSW]-AMINOADIPATE KINASE"/>
    <property type="match status" value="1"/>
</dbReference>
<dbReference type="NCBIfam" id="TIGR00761">
    <property type="entry name" value="argB"/>
    <property type="match status" value="1"/>
</dbReference>
<dbReference type="InterPro" id="IPR036393">
    <property type="entry name" value="AceGlu_kinase-like_sf"/>
</dbReference>
<feature type="domain" description="Aspartate/glutamate/uridylate kinase" evidence="10">
    <location>
        <begin position="7"/>
        <end position="256"/>
    </location>
</feature>
<proteinExistence type="predicted"/>
<evidence type="ECO:0000256" key="1">
    <source>
        <dbReference type="ARBA" id="ARBA00021197"/>
    </source>
</evidence>
<keyword evidence="6" id="KW-0067">ATP-binding</keyword>
<keyword evidence="12" id="KW-1185">Reference proteome</keyword>
<dbReference type="InterPro" id="IPR001057">
    <property type="entry name" value="Glu/AcGlu_kinase"/>
</dbReference>
<dbReference type="NCBIfam" id="NF010659">
    <property type="entry name" value="PRK14058.1-1"/>
    <property type="match status" value="1"/>
</dbReference>
<evidence type="ECO:0000256" key="2">
    <source>
        <dbReference type="ARBA" id="ARBA00022605"/>
    </source>
</evidence>
<keyword evidence="2" id="KW-0028">Amino-acid biosynthesis</keyword>
<keyword evidence="4" id="KW-0547">Nucleotide-binding</keyword>